<accession>A3K481</accession>
<evidence type="ECO:0000313" key="14">
    <source>
        <dbReference type="Proteomes" id="UP000005713"/>
    </source>
</evidence>
<protein>
    <recommendedName>
        <fullName evidence="4 10">2-dehydropantoate 2-reductase</fullName>
        <ecNumber evidence="3 10">1.1.1.169</ecNumber>
    </recommendedName>
    <alternativeName>
        <fullName evidence="8 10">Ketopantoate reductase</fullName>
    </alternativeName>
</protein>
<dbReference type="eggNOG" id="COG1893">
    <property type="taxonomic scope" value="Bacteria"/>
</dbReference>
<dbReference type="Gene3D" id="1.10.1040.10">
    <property type="entry name" value="N-(1-d-carboxylethyl)-l-norvaline Dehydrogenase, domain 2"/>
    <property type="match status" value="1"/>
</dbReference>
<sequence>MSTESQNPGSARLRILVVGCGAMGSLFAGHLSEVAEVVGFDANETHLDAIRSDGLRIAAGGEERVFRFEVTSDAAALAGRRFDAALFMVKSGATATVIETLGPTLDGAVLLTLQNGMGNAETLMQVAGARVGRGVTMEAGRYLGPGKVEHLIRGQTSWFGPVRVETHDLQPLAEAFSLAGLKAEVIPDPMGAVWSKFLFNAVMNPVGALVGGDNRARYEVPEVRALIDDMAAEGTAVIEALGGTFAFDPMGFVKKVRSGEVPLSSHCGSMALDIARGAPTEIEELTGFVVREGDRLGVPVEASRSVYRAVKGLEFAARKRASAS</sequence>
<keyword evidence="6 10" id="KW-0521">NADP</keyword>
<evidence type="ECO:0000256" key="4">
    <source>
        <dbReference type="ARBA" id="ARBA00019465"/>
    </source>
</evidence>
<dbReference type="InterPro" id="IPR013752">
    <property type="entry name" value="KPA_reductase"/>
</dbReference>
<dbReference type="GO" id="GO:0005737">
    <property type="term" value="C:cytoplasm"/>
    <property type="evidence" value="ECO:0007669"/>
    <property type="project" value="TreeGrafter"/>
</dbReference>
<keyword evidence="5 10" id="KW-0566">Pantothenate biosynthesis</keyword>
<dbReference type="RefSeq" id="WP_005859385.1">
    <property type="nucleotide sequence ID" value="NZ_AAYA01000007.1"/>
</dbReference>
<dbReference type="Gene3D" id="3.40.50.720">
    <property type="entry name" value="NAD(P)-binding Rossmann-like Domain"/>
    <property type="match status" value="1"/>
</dbReference>
<dbReference type="InterPro" id="IPR008927">
    <property type="entry name" value="6-PGluconate_DH-like_C_sf"/>
</dbReference>
<dbReference type="PANTHER" id="PTHR21708:SF26">
    <property type="entry name" value="2-DEHYDROPANTOATE 2-REDUCTASE"/>
    <property type="match status" value="1"/>
</dbReference>
<evidence type="ECO:0000256" key="6">
    <source>
        <dbReference type="ARBA" id="ARBA00022857"/>
    </source>
</evidence>
<dbReference type="AlphaFoldDB" id="A3K481"/>
<dbReference type="InterPro" id="IPR036291">
    <property type="entry name" value="NAD(P)-bd_dom_sf"/>
</dbReference>
<dbReference type="EC" id="1.1.1.169" evidence="3 10"/>
<dbReference type="InterPro" id="IPR051402">
    <property type="entry name" value="KPR-Related"/>
</dbReference>
<dbReference type="InterPro" id="IPR013328">
    <property type="entry name" value="6PGD_dom2"/>
</dbReference>
<dbReference type="GO" id="GO:0008677">
    <property type="term" value="F:2-dehydropantoate 2-reductase activity"/>
    <property type="evidence" value="ECO:0007669"/>
    <property type="project" value="UniProtKB-EC"/>
</dbReference>
<feature type="domain" description="Ketopantoate reductase N-terminal" evidence="11">
    <location>
        <begin position="15"/>
        <end position="161"/>
    </location>
</feature>
<comment type="caution">
    <text evidence="13">The sequence shown here is derived from an EMBL/GenBank/DDBJ whole genome shotgun (WGS) entry which is preliminary data.</text>
</comment>
<dbReference type="UniPathway" id="UPA00028">
    <property type="reaction ID" value="UER00004"/>
</dbReference>
<dbReference type="InterPro" id="IPR003710">
    <property type="entry name" value="ApbA"/>
</dbReference>
<evidence type="ECO:0000256" key="5">
    <source>
        <dbReference type="ARBA" id="ARBA00022655"/>
    </source>
</evidence>
<evidence type="ECO:0000256" key="9">
    <source>
        <dbReference type="ARBA" id="ARBA00048793"/>
    </source>
</evidence>
<gene>
    <name evidence="13" type="ORF">SSE37_00965</name>
</gene>
<evidence type="ECO:0000256" key="8">
    <source>
        <dbReference type="ARBA" id="ARBA00032024"/>
    </source>
</evidence>
<comment type="pathway">
    <text evidence="1 10">Cofactor biosynthesis; (R)-pantothenate biosynthesis; (R)-pantoate from 3-methyl-2-oxobutanoate: step 2/2.</text>
</comment>
<evidence type="ECO:0000313" key="13">
    <source>
        <dbReference type="EMBL" id="EBA07780.1"/>
    </source>
</evidence>
<dbReference type="Proteomes" id="UP000005713">
    <property type="component" value="Unassembled WGS sequence"/>
</dbReference>
<dbReference type="Pfam" id="PF02558">
    <property type="entry name" value="ApbA"/>
    <property type="match status" value="1"/>
</dbReference>
<evidence type="ECO:0000256" key="1">
    <source>
        <dbReference type="ARBA" id="ARBA00004994"/>
    </source>
</evidence>
<evidence type="ECO:0000256" key="2">
    <source>
        <dbReference type="ARBA" id="ARBA00007870"/>
    </source>
</evidence>
<dbReference type="SUPFAM" id="SSF51735">
    <property type="entry name" value="NAD(P)-binding Rossmann-fold domains"/>
    <property type="match status" value="1"/>
</dbReference>
<organism evidence="13 14">
    <name type="scientific">Sagittula stellata (strain ATCC 700073 / DSM 11524 / E-37)</name>
    <dbReference type="NCBI Taxonomy" id="388399"/>
    <lineage>
        <taxon>Bacteria</taxon>
        <taxon>Pseudomonadati</taxon>
        <taxon>Pseudomonadota</taxon>
        <taxon>Alphaproteobacteria</taxon>
        <taxon>Rhodobacterales</taxon>
        <taxon>Roseobacteraceae</taxon>
        <taxon>Sagittula</taxon>
    </lineage>
</organism>
<dbReference type="EMBL" id="AAYA01000007">
    <property type="protein sequence ID" value="EBA07780.1"/>
    <property type="molecule type" value="Genomic_DNA"/>
</dbReference>
<evidence type="ECO:0000259" key="12">
    <source>
        <dbReference type="Pfam" id="PF08546"/>
    </source>
</evidence>
<dbReference type="InterPro" id="IPR013332">
    <property type="entry name" value="KPR_N"/>
</dbReference>
<dbReference type="PANTHER" id="PTHR21708">
    <property type="entry name" value="PROBABLE 2-DEHYDROPANTOATE 2-REDUCTASE"/>
    <property type="match status" value="1"/>
</dbReference>
<evidence type="ECO:0000259" key="11">
    <source>
        <dbReference type="Pfam" id="PF02558"/>
    </source>
</evidence>
<evidence type="ECO:0000256" key="7">
    <source>
        <dbReference type="ARBA" id="ARBA00023002"/>
    </source>
</evidence>
<keyword evidence="14" id="KW-1185">Reference proteome</keyword>
<evidence type="ECO:0000256" key="10">
    <source>
        <dbReference type="RuleBase" id="RU362068"/>
    </source>
</evidence>
<dbReference type="OrthoDB" id="9793586at2"/>
<proteinExistence type="inferred from homology"/>
<dbReference type="GO" id="GO:0015940">
    <property type="term" value="P:pantothenate biosynthetic process"/>
    <property type="evidence" value="ECO:0007669"/>
    <property type="project" value="UniProtKB-UniPathway"/>
</dbReference>
<feature type="domain" description="Ketopantoate reductase C-terminal" evidence="12">
    <location>
        <begin position="190"/>
        <end position="314"/>
    </location>
</feature>
<comment type="catalytic activity">
    <reaction evidence="9 10">
        <text>(R)-pantoate + NADP(+) = 2-dehydropantoate + NADPH + H(+)</text>
        <dbReference type="Rhea" id="RHEA:16233"/>
        <dbReference type="ChEBI" id="CHEBI:11561"/>
        <dbReference type="ChEBI" id="CHEBI:15378"/>
        <dbReference type="ChEBI" id="CHEBI:15980"/>
        <dbReference type="ChEBI" id="CHEBI:57783"/>
        <dbReference type="ChEBI" id="CHEBI:58349"/>
        <dbReference type="EC" id="1.1.1.169"/>
    </reaction>
</comment>
<comment type="function">
    <text evidence="10">Catalyzes the NADPH-dependent reduction of ketopantoate into pantoic acid.</text>
</comment>
<reference evidence="13 14" key="1">
    <citation type="submission" date="2006-06" db="EMBL/GenBank/DDBJ databases">
        <authorList>
            <person name="Moran M.A."/>
            <person name="Ferriera S."/>
            <person name="Johnson J."/>
            <person name="Kravitz S."/>
            <person name="Beeson K."/>
            <person name="Sutton G."/>
            <person name="Rogers Y.-H."/>
            <person name="Friedman R."/>
            <person name="Frazier M."/>
            <person name="Venter J.C."/>
        </authorList>
    </citation>
    <scope>NUCLEOTIDE SEQUENCE [LARGE SCALE GENOMIC DNA]</scope>
    <source>
        <strain evidence="13 14">E-37</strain>
    </source>
</reference>
<dbReference type="NCBIfam" id="TIGR00745">
    <property type="entry name" value="apbA_panE"/>
    <property type="match status" value="1"/>
</dbReference>
<dbReference type="SUPFAM" id="SSF48179">
    <property type="entry name" value="6-phosphogluconate dehydrogenase C-terminal domain-like"/>
    <property type="match status" value="1"/>
</dbReference>
<dbReference type="Pfam" id="PF08546">
    <property type="entry name" value="ApbA_C"/>
    <property type="match status" value="1"/>
</dbReference>
<evidence type="ECO:0000256" key="3">
    <source>
        <dbReference type="ARBA" id="ARBA00013014"/>
    </source>
</evidence>
<name>A3K481_SAGS3</name>
<keyword evidence="7 10" id="KW-0560">Oxidoreductase</keyword>
<comment type="similarity">
    <text evidence="2 10">Belongs to the ketopantoate reductase family.</text>
</comment>